<evidence type="ECO:0000256" key="4">
    <source>
        <dbReference type="ARBA" id="ARBA00022833"/>
    </source>
</evidence>
<dbReference type="SUPFAM" id="SSF53187">
    <property type="entry name" value="Zn-dependent exopeptidases"/>
    <property type="match status" value="1"/>
</dbReference>
<dbReference type="GO" id="GO:0008270">
    <property type="term" value="F:zinc ion binding"/>
    <property type="evidence" value="ECO:0007669"/>
    <property type="project" value="InterPro"/>
</dbReference>
<evidence type="ECO:0000256" key="1">
    <source>
        <dbReference type="ARBA" id="ARBA00001947"/>
    </source>
</evidence>
<dbReference type="AlphaFoldDB" id="A0A6J1TMD7"/>
<dbReference type="InterPro" id="IPR057246">
    <property type="entry name" value="CARBOXYPEPT_ZN_1"/>
</dbReference>
<dbReference type="GO" id="GO:0006508">
    <property type="term" value="P:proteolysis"/>
    <property type="evidence" value="ECO:0007669"/>
    <property type="project" value="InterPro"/>
</dbReference>
<dbReference type="PANTHER" id="PTHR11705:SF140">
    <property type="entry name" value="FI02848P-RELATED"/>
    <property type="match status" value="1"/>
</dbReference>
<evidence type="ECO:0000313" key="8">
    <source>
        <dbReference type="Proteomes" id="UP000504606"/>
    </source>
</evidence>
<proteinExistence type="inferred from homology"/>
<dbReference type="GO" id="GO:0004181">
    <property type="term" value="F:metallocarboxypeptidase activity"/>
    <property type="evidence" value="ECO:0007669"/>
    <property type="project" value="InterPro"/>
</dbReference>
<dbReference type="PANTHER" id="PTHR11705">
    <property type="entry name" value="PROTEASE FAMILY M14 CARBOXYPEPTIDASE A,B"/>
    <property type="match status" value="1"/>
</dbReference>
<evidence type="ECO:0000256" key="5">
    <source>
        <dbReference type="PROSITE-ProRule" id="PRU01379"/>
    </source>
</evidence>
<dbReference type="InterPro" id="IPR000834">
    <property type="entry name" value="Peptidase_M14"/>
</dbReference>
<name>A0A6J1TMD7_FRAOC</name>
<evidence type="ECO:0000256" key="3">
    <source>
        <dbReference type="ARBA" id="ARBA00022723"/>
    </source>
</evidence>
<reference evidence="9" key="1">
    <citation type="submission" date="2025-08" db="UniProtKB">
        <authorList>
            <consortium name="RefSeq"/>
        </authorList>
    </citation>
    <scope>IDENTIFICATION</scope>
    <source>
        <tissue evidence="9">Whole organism</tissue>
    </source>
</reference>
<dbReference type="KEGG" id="foc:113216464"/>
<dbReference type="PROSITE" id="PS52035">
    <property type="entry name" value="PEPTIDASE_M14"/>
    <property type="match status" value="1"/>
</dbReference>
<gene>
    <name evidence="9" type="primary">LOC113216464</name>
</gene>
<evidence type="ECO:0000256" key="2">
    <source>
        <dbReference type="ARBA" id="ARBA00005988"/>
    </source>
</evidence>
<dbReference type="GO" id="GO:0005615">
    <property type="term" value="C:extracellular space"/>
    <property type="evidence" value="ECO:0007669"/>
    <property type="project" value="TreeGrafter"/>
</dbReference>
<dbReference type="PROSITE" id="PS00132">
    <property type="entry name" value="CARBOXYPEPT_ZN_1"/>
    <property type="match status" value="1"/>
</dbReference>
<evidence type="ECO:0000256" key="6">
    <source>
        <dbReference type="SAM" id="MobiDB-lite"/>
    </source>
</evidence>
<keyword evidence="4" id="KW-0862">Zinc</keyword>
<feature type="non-terminal residue" evidence="9">
    <location>
        <position position="184"/>
    </location>
</feature>
<protein>
    <submittedName>
        <fullName evidence="9">Carboxypeptidase B-like</fullName>
    </submittedName>
</protein>
<dbReference type="SMART" id="SM00631">
    <property type="entry name" value="Zn_pept"/>
    <property type="match status" value="1"/>
</dbReference>
<evidence type="ECO:0000259" key="7">
    <source>
        <dbReference type="PROSITE" id="PS52035"/>
    </source>
</evidence>
<comment type="caution">
    <text evidence="5">Lacks conserved residue(s) required for the propagation of feature annotation.</text>
</comment>
<feature type="region of interest" description="Disordered" evidence="6">
    <location>
        <begin position="101"/>
        <end position="121"/>
    </location>
</feature>
<dbReference type="GeneID" id="113216464"/>
<dbReference type="RefSeq" id="XP_026291996.1">
    <property type="nucleotide sequence ID" value="XM_026436211.2"/>
</dbReference>
<evidence type="ECO:0000313" key="9">
    <source>
        <dbReference type="RefSeq" id="XP_026291996.1"/>
    </source>
</evidence>
<dbReference type="Gene3D" id="3.40.630.10">
    <property type="entry name" value="Zn peptidases"/>
    <property type="match status" value="1"/>
</dbReference>
<comment type="similarity">
    <text evidence="2 5">Belongs to the peptidase M14 family.</text>
</comment>
<feature type="domain" description="Peptidase M14" evidence="7">
    <location>
        <begin position="54"/>
        <end position="184"/>
    </location>
</feature>
<keyword evidence="3" id="KW-0479">Metal-binding</keyword>
<dbReference type="Proteomes" id="UP000504606">
    <property type="component" value="Unplaced"/>
</dbReference>
<accession>A0A6J1TMD7</accession>
<keyword evidence="8" id="KW-1185">Reference proteome</keyword>
<comment type="cofactor">
    <cofactor evidence="1">
        <name>Zn(2+)</name>
        <dbReference type="ChEBI" id="CHEBI:29105"/>
    </cofactor>
</comment>
<dbReference type="Pfam" id="PF00246">
    <property type="entry name" value="Peptidase_M14"/>
    <property type="match status" value="1"/>
</dbReference>
<sequence>MVNPLSAAELKKTLQEHDIKWEVLIPDVARTLQRAASEPTVTSRSASGTVGGARYLRYKEVGDYMNDLVKRYPDMVTVKSIGKTSEGRDLKVIQISSGKSDAEAEAKARKDDSGVEQEDKPKSKPVVWIDAGIHAREWIAPATALYIVHQLVENATHTASLTRDVDWHVLPLMNPDGYEYSHTT</sequence>
<dbReference type="OrthoDB" id="3626597at2759"/>
<organism evidence="8 9">
    <name type="scientific">Frankliniella occidentalis</name>
    <name type="common">Western flower thrips</name>
    <name type="synonym">Euthrips occidentalis</name>
    <dbReference type="NCBI Taxonomy" id="133901"/>
    <lineage>
        <taxon>Eukaryota</taxon>
        <taxon>Metazoa</taxon>
        <taxon>Ecdysozoa</taxon>
        <taxon>Arthropoda</taxon>
        <taxon>Hexapoda</taxon>
        <taxon>Insecta</taxon>
        <taxon>Pterygota</taxon>
        <taxon>Neoptera</taxon>
        <taxon>Paraneoptera</taxon>
        <taxon>Thysanoptera</taxon>
        <taxon>Terebrantia</taxon>
        <taxon>Thripoidea</taxon>
        <taxon>Thripidae</taxon>
        <taxon>Frankliniella</taxon>
    </lineage>
</organism>
<dbReference type="PRINTS" id="PR00765">
    <property type="entry name" value="CRBOXYPTASEA"/>
</dbReference>